<keyword evidence="7" id="KW-0732">Signal</keyword>
<keyword evidence="12 17" id="KW-0675">Receptor</keyword>
<dbReference type="PANTHER" id="PTHR32552">
    <property type="entry name" value="FERRICHROME IRON RECEPTOR-RELATED"/>
    <property type="match status" value="1"/>
</dbReference>
<dbReference type="Gene3D" id="3.55.50.30">
    <property type="match status" value="1"/>
</dbReference>
<evidence type="ECO:0000256" key="12">
    <source>
        <dbReference type="ARBA" id="ARBA00023170"/>
    </source>
</evidence>
<sequence>MARQRALAASASHPAASSVNSRRVPGLRMLALCAALGAALPGAAWSQTSPAPAQQIAAGALGDVLAQFAAGAGVQLVFDPTLLAGRQSAGLRGDHGVQEGFDRLLRGSGYRAVPRGPGRYGLEPVPASSASALAPVTVLGVAPIATSEGSGSYASRAVTIGKGGQTLREIPQSVSVVTRKQMDDQNLNSLSDAMRNVTGITVETLSTGMNMSGFISRGYSLDAIQVDGLSAPAGSGNLSTGFDLAIYDRIEVLRGPAGLYQGSGEPGGSVNLVRKRPLETFGFEAQASVGTWDYYRAVADLSTPFDEAGKVRGRFIAAYEDRGSFVDRVDSRRPTLYGIIEADLGVDTTVAAGITHQQARGRPAFGLPAYANGDLLDVKRSTNVSADWTRLEEDTTELFADLEHRLAQGGRIKASVFHRDTDTPARIFTWPNAPVNPANGDTNIIAWSYRNHWQTTGADLNLNQPFTLFGREHSLLVGADYTYTLKNFSYGGGSVFPTNIHAPVRNPAEPEMDRVNGNEGRVSQVGLYSRANIAVTDWLKVIGGARLTWWKNDARNNNMYFGEFNQSVDRIKGRPAPYAGIVADLTPTVSAYVSYTSIFQPQTSTDAQGNTLKPRQGRQWETGLKGAFLDGRLNAHAAVFQIVDRNRAMADPDNPMFSIAAGRVRSQGFETEISGSPMPGWDVTAGYAYTQTKYLEAPVTQKGLAFNTLTPRHAMHLWTRYAFQDEALQGFSVGGGVRYHSGFHHQAGNVRWEQGSVTLVTAQLGYAFDRHLDGTLTVENLFDRKYYEKLGGATRQNYYGQPRSVMLNLRYRY</sequence>
<evidence type="ECO:0000256" key="7">
    <source>
        <dbReference type="ARBA" id="ARBA00022729"/>
    </source>
</evidence>
<accession>A0A1C3JWS6</accession>
<dbReference type="Gene3D" id="2.170.130.10">
    <property type="entry name" value="TonB-dependent receptor, plug domain"/>
    <property type="match status" value="1"/>
</dbReference>
<dbReference type="InterPro" id="IPR000531">
    <property type="entry name" value="Beta-barrel_TonB"/>
</dbReference>
<evidence type="ECO:0000256" key="5">
    <source>
        <dbReference type="ARBA" id="ARBA00022496"/>
    </source>
</evidence>
<comment type="similarity">
    <text evidence="2 14 15">Belongs to the TonB-dependent receptor family.</text>
</comment>
<reference evidence="18 19" key="2">
    <citation type="submission" date="2017-08" db="EMBL/GenBank/DDBJ databases">
        <authorList>
            <person name="de Groot N.N."/>
        </authorList>
    </citation>
    <scope>NUCLEOTIDE SEQUENCE [LARGE SCALE GENOMIC DNA]</scope>
    <source>
        <strain evidence="18">Orrdi1</strain>
    </source>
</reference>
<evidence type="ECO:0000313" key="19">
    <source>
        <dbReference type="Proteomes" id="UP000078558"/>
    </source>
</evidence>
<dbReference type="SUPFAM" id="SSF56935">
    <property type="entry name" value="Porins"/>
    <property type="match status" value="1"/>
</dbReference>
<dbReference type="CDD" id="cd01347">
    <property type="entry name" value="ligand_gated_channel"/>
    <property type="match status" value="1"/>
</dbReference>
<reference evidence="17 19" key="1">
    <citation type="submission" date="2016-06" db="EMBL/GenBank/DDBJ databases">
        <authorList>
            <person name="Kjaerup R.B."/>
            <person name="Dalgaard T.S."/>
            <person name="Juul-Madsen H.R."/>
        </authorList>
    </citation>
    <scope>NUCLEOTIDE SEQUENCE [LARGE SCALE GENOMIC DNA]</scope>
    <source>
        <strain evidence="17">Orrdi1</strain>
    </source>
</reference>
<evidence type="ECO:0000313" key="18">
    <source>
        <dbReference type="EMBL" id="SOE51553.1"/>
    </source>
</evidence>
<dbReference type="Gene3D" id="2.40.170.20">
    <property type="entry name" value="TonB-dependent receptor, beta-barrel domain"/>
    <property type="match status" value="1"/>
</dbReference>
<feature type="domain" description="Secretin/TonB short N-terminal" evidence="16">
    <location>
        <begin position="74"/>
        <end position="125"/>
    </location>
</feature>
<dbReference type="FunFam" id="2.170.130.10:FF:000010">
    <property type="entry name" value="Ferripyoverdine receptor"/>
    <property type="match status" value="1"/>
</dbReference>
<keyword evidence="6 14" id="KW-0812">Transmembrane</keyword>
<gene>
    <name evidence="17" type="ORF">ODI_00143</name>
    <name evidence="18" type="ORF">ODI_R3522</name>
</gene>
<name>A0A1C3JWS6_9BURK</name>
<evidence type="ECO:0000259" key="16">
    <source>
        <dbReference type="SMART" id="SM00965"/>
    </source>
</evidence>
<evidence type="ECO:0000256" key="9">
    <source>
        <dbReference type="ARBA" id="ARBA00023065"/>
    </source>
</evidence>
<keyword evidence="4 14" id="KW-1134">Transmembrane beta strand</keyword>
<evidence type="ECO:0000256" key="13">
    <source>
        <dbReference type="ARBA" id="ARBA00023237"/>
    </source>
</evidence>
<dbReference type="GO" id="GO:0009279">
    <property type="term" value="C:cell outer membrane"/>
    <property type="evidence" value="ECO:0007669"/>
    <property type="project" value="UniProtKB-SubCell"/>
</dbReference>
<dbReference type="Pfam" id="PF07660">
    <property type="entry name" value="STN"/>
    <property type="match status" value="1"/>
</dbReference>
<evidence type="ECO:0000256" key="15">
    <source>
        <dbReference type="RuleBase" id="RU003357"/>
    </source>
</evidence>
<dbReference type="InterPro" id="IPR036942">
    <property type="entry name" value="Beta-barrel_TonB_sf"/>
</dbReference>
<proteinExistence type="inferred from homology"/>
<keyword evidence="19" id="KW-1185">Reference proteome</keyword>
<dbReference type="SMART" id="SM00965">
    <property type="entry name" value="STN"/>
    <property type="match status" value="1"/>
</dbReference>
<keyword evidence="13 14" id="KW-0998">Cell outer membrane</keyword>
<dbReference type="InterPro" id="IPR012910">
    <property type="entry name" value="Plug_dom"/>
</dbReference>
<dbReference type="STRING" id="1851544.ODI_00143"/>
<dbReference type="InterPro" id="IPR010105">
    <property type="entry name" value="TonB_sidphr_rcpt"/>
</dbReference>
<dbReference type="GO" id="GO:0015344">
    <property type="term" value="F:siderophore uptake transmembrane transporter activity"/>
    <property type="evidence" value="ECO:0007669"/>
    <property type="project" value="TreeGrafter"/>
</dbReference>
<dbReference type="EMBL" id="FLRC01000001">
    <property type="protein sequence ID" value="SBT23607.1"/>
    <property type="molecule type" value="Genomic_DNA"/>
</dbReference>
<comment type="subcellular location">
    <subcellularLocation>
        <location evidence="1 14">Cell outer membrane</location>
        <topology evidence="1 14">Multi-pass membrane protein</topology>
    </subcellularLocation>
</comment>
<evidence type="ECO:0000313" key="17">
    <source>
        <dbReference type="EMBL" id="SBT23607.1"/>
    </source>
</evidence>
<evidence type="ECO:0000256" key="8">
    <source>
        <dbReference type="ARBA" id="ARBA00023004"/>
    </source>
</evidence>
<dbReference type="GO" id="GO:0015891">
    <property type="term" value="P:siderophore transport"/>
    <property type="evidence" value="ECO:0007669"/>
    <property type="project" value="InterPro"/>
</dbReference>
<protein>
    <submittedName>
        <fullName evidence="17">TonB-dependent siderophore receptor</fullName>
    </submittedName>
</protein>
<dbReference type="NCBIfam" id="TIGR01783">
    <property type="entry name" value="TonB-siderophor"/>
    <property type="match status" value="1"/>
</dbReference>
<dbReference type="EMBL" id="LT907988">
    <property type="protein sequence ID" value="SOE51553.1"/>
    <property type="molecule type" value="Genomic_DNA"/>
</dbReference>
<evidence type="ECO:0000256" key="11">
    <source>
        <dbReference type="ARBA" id="ARBA00023136"/>
    </source>
</evidence>
<evidence type="ECO:0000256" key="4">
    <source>
        <dbReference type="ARBA" id="ARBA00022452"/>
    </source>
</evidence>
<keyword evidence="3 14" id="KW-0813">Transport</keyword>
<dbReference type="InterPro" id="IPR037066">
    <property type="entry name" value="Plug_dom_sf"/>
</dbReference>
<dbReference type="AlphaFoldDB" id="A0A1C3JWS6"/>
<dbReference type="RefSeq" id="WP_231968085.1">
    <property type="nucleotide sequence ID" value="NZ_LT907988.1"/>
</dbReference>
<evidence type="ECO:0000256" key="2">
    <source>
        <dbReference type="ARBA" id="ARBA00009810"/>
    </source>
</evidence>
<keyword evidence="5" id="KW-0410">Iron transport</keyword>
<organism evidence="17 19">
    <name type="scientific">Orrella dioscoreae</name>
    <dbReference type="NCBI Taxonomy" id="1851544"/>
    <lineage>
        <taxon>Bacteria</taxon>
        <taxon>Pseudomonadati</taxon>
        <taxon>Pseudomonadota</taxon>
        <taxon>Betaproteobacteria</taxon>
        <taxon>Burkholderiales</taxon>
        <taxon>Alcaligenaceae</taxon>
        <taxon>Orrella</taxon>
    </lineage>
</organism>
<dbReference type="GO" id="GO:0038023">
    <property type="term" value="F:signaling receptor activity"/>
    <property type="evidence" value="ECO:0007669"/>
    <property type="project" value="InterPro"/>
</dbReference>
<keyword evidence="10 15" id="KW-0798">TonB box</keyword>
<dbReference type="PROSITE" id="PS52016">
    <property type="entry name" value="TONB_DEPENDENT_REC_3"/>
    <property type="match status" value="1"/>
</dbReference>
<evidence type="ECO:0000256" key="6">
    <source>
        <dbReference type="ARBA" id="ARBA00022692"/>
    </source>
</evidence>
<keyword evidence="8" id="KW-0408">Iron</keyword>
<dbReference type="InterPro" id="IPR039426">
    <property type="entry name" value="TonB-dep_rcpt-like"/>
</dbReference>
<evidence type="ECO:0000256" key="3">
    <source>
        <dbReference type="ARBA" id="ARBA00022448"/>
    </source>
</evidence>
<dbReference type="InterPro" id="IPR011662">
    <property type="entry name" value="Secretin/TonB_short_N"/>
</dbReference>
<dbReference type="KEGG" id="odi:ODI_R3522"/>
<evidence type="ECO:0000256" key="10">
    <source>
        <dbReference type="ARBA" id="ARBA00023077"/>
    </source>
</evidence>
<dbReference type="Pfam" id="PF07715">
    <property type="entry name" value="Plug"/>
    <property type="match status" value="1"/>
</dbReference>
<dbReference type="Pfam" id="PF00593">
    <property type="entry name" value="TonB_dep_Rec_b-barrel"/>
    <property type="match status" value="1"/>
</dbReference>
<keyword evidence="9" id="KW-0406">Ion transport</keyword>
<evidence type="ECO:0000256" key="1">
    <source>
        <dbReference type="ARBA" id="ARBA00004571"/>
    </source>
</evidence>
<dbReference type="Proteomes" id="UP000078558">
    <property type="component" value="Chromosome I"/>
</dbReference>
<evidence type="ECO:0000256" key="14">
    <source>
        <dbReference type="PROSITE-ProRule" id="PRU01360"/>
    </source>
</evidence>
<keyword evidence="11 14" id="KW-0472">Membrane</keyword>
<dbReference type="PANTHER" id="PTHR32552:SF74">
    <property type="entry name" value="HYDROXAMATE SIDEROPHORE RECEPTOR FHUE"/>
    <property type="match status" value="1"/>
</dbReference>